<gene>
    <name evidence="1" type="ORF">ParaKuw1_00026</name>
</gene>
<accession>A0AAF0FHT0</accession>
<organism evidence="1 2">
    <name type="scientific">Paracoccus phage ParKuw1</name>
    <dbReference type="NCBI Taxonomy" id="3032415"/>
    <lineage>
        <taxon>Viruses</taxon>
        <taxon>Duplodnaviria</taxon>
        <taxon>Heunggongvirae</taxon>
        <taxon>Uroviricota</taxon>
        <taxon>Caudoviricetes</taxon>
        <taxon>Autographivirales</taxon>
        <taxon>Autographivirales incertae sedis</taxon>
        <taxon>Kuwvirus</taxon>
        <taxon>Kuwvirus ParKuw1</taxon>
    </lineage>
</organism>
<keyword evidence="2" id="KW-1185">Reference proteome</keyword>
<reference evidence="1" key="1">
    <citation type="submission" date="2023-02" db="EMBL/GenBank/DDBJ databases">
        <authorList>
            <person name="Rihtman B."/>
        </authorList>
    </citation>
    <scope>NUCLEOTIDE SEQUENCE</scope>
</reference>
<dbReference type="Proteomes" id="UP001218881">
    <property type="component" value="Segment"/>
</dbReference>
<name>A0AAF0FHT0_9CAUD</name>
<evidence type="ECO:0000313" key="1">
    <source>
        <dbReference type="EMBL" id="WFG40859.1"/>
    </source>
</evidence>
<evidence type="ECO:0000313" key="2">
    <source>
        <dbReference type="Proteomes" id="UP001218881"/>
    </source>
</evidence>
<proteinExistence type="predicted"/>
<protein>
    <submittedName>
        <fullName evidence="1">Uncharacterized protein</fullName>
    </submittedName>
</protein>
<sequence>MPVVTVTVNQWHIKENATEGTHKPVICVNIYDYVRKVYNADGSLMKRDFGPKIGETQHYYNFDVPGGEMIYDPVNKTPCGASCWMEFGYA</sequence>
<dbReference type="EMBL" id="OQ376857">
    <property type="protein sequence ID" value="WFG40859.1"/>
    <property type="molecule type" value="Genomic_DNA"/>
</dbReference>